<feature type="compositionally biased region" description="Acidic residues" evidence="1">
    <location>
        <begin position="39"/>
        <end position="52"/>
    </location>
</feature>
<evidence type="ECO:0000256" key="1">
    <source>
        <dbReference type="SAM" id="MobiDB-lite"/>
    </source>
</evidence>
<protein>
    <submittedName>
        <fullName evidence="2">'chromo' domain containing protein</fullName>
    </submittedName>
</protein>
<sequence length="164" mass="17455">MVNTRFNGVRPVDPVNAPAEESAARGRSRGRGRGRANEIENDEDVGQEEEVQAETTSIPPLDPVLAQQIMSFLKGLVGPGILPVVQATQPLTNRPVTVTRPRRDAALGTDAFFRPLLGPVHPCPVGGVVGQAPQNRLQPLTNGSPTRVVVPPTVRGSPSRVSHL</sequence>
<dbReference type="HOGENOM" id="CLU_1621880_0_0_1"/>
<dbReference type="Gramene" id="PGSC0003DMT400088138">
    <property type="protein sequence ID" value="PGSC0003DMT400088138"/>
    <property type="gene ID" value="PGSC0003DMG400037709"/>
</dbReference>
<dbReference type="PaxDb" id="4113-PGSC0003DMT400088138"/>
<reference evidence="2" key="2">
    <citation type="submission" date="2015-06" db="UniProtKB">
        <authorList>
            <consortium name="EnsemblPlants"/>
        </authorList>
    </citation>
    <scope>IDENTIFICATION</scope>
    <source>
        <strain evidence="2">DM1-3 516 R44</strain>
    </source>
</reference>
<accession>M1DFB5</accession>
<keyword evidence="3" id="KW-1185">Reference proteome</keyword>
<dbReference type="Proteomes" id="UP000011115">
    <property type="component" value="Unassembled WGS sequence"/>
</dbReference>
<feature type="region of interest" description="Disordered" evidence="1">
    <location>
        <begin position="1"/>
        <end position="58"/>
    </location>
</feature>
<dbReference type="EnsemblPlants" id="PGSC0003DMT400088138">
    <property type="protein sequence ID" value="PGSC0003DMT400088138"/>
    <property type="gene ID" value="PGSC0003DMG400037709"/>
</dbReference>
<dbReference type="AlphaFoldDB" id="M1DFB5"/>
<name>M1DFB5_SOLTU</name>
<evidence type="ECO:0000313" key="2">
    <source>
        <dbReference type="EnsemblPlants" id="PGSC0003DMT400088138"/>
    </source>
</evidence>
<feature type="compositionally biased region" description="Low complexity" evidence="1">
    <location>
        <begin position="143"/>
        <end position="164"/>
    </location>
</feature>
<reference evidence="3" key="1">
    <citation type="journal article" date="2011" name="Nature">
        <title>Genome sequence and analysis of the tuber crop potato.</title>
        <authorList>
            <consortium name="The Potato Genome Sequencing Consortium"/>
        </authorList>
    </citation>
    <scope>NUCLEOTIDE SEQUENCE [LARGE SCALE GENOMIC DNA]</scope>
    <source>
        <strain evidence="3">cv. DM1-3 516 R44</strain>
    </source>
</reference>
<organism evidence="2 3">
    <name type="scientific">Solanum tuberosum</name>
    <name type="common">Potato</name>
    <dbReference type="NCBI Taxonomy" id="4113"/>
    <lineage>
        <taxon>Eukaryota</taxon>
        <taxon>Viridiplantae</taxon>
        <taxon>Streptophyta</taxon>
        <taxon>Embryophyta</taxon>
        <taxon>Tracheophyta</taxon>
        <taxon>Spermatophyta</taxon>
        <taxon>Magnoliopsida</taxon>
        <taxon>eudicotyledons</taxon>
        <taxon>Gunneridae</taxon>
        <taxon>Pentapetalae</taxon>
        <taxon>asterids</taxon>
        <taxon>lamiids</taxon>
        <taxon>Solanales</taxon>
        <taxon>Solanaceae</taxon>
        <taxon>Solanoideae</taxon>
        <taxon>Solaneae</taxon>
        <taxon>Solanum</taxon>
    </lineage>
</organism>
<dbReference type="InParanoid" id="M1DFB5"/>
<feature type="region of interest" description="Disordered" evidence="1">
    <location>
        <begin position="134"/>
        <end position="164"/>
    </location>
</feature>
<evidence type="ECO:0000313" key="3">
    <source>
        <dbReference type="Proteomes" id="UP000011115"/>
    </source>
</evidence>
<proteinExistence type="predicted"/>